<dbReference type="Proteomes" id="UP000184474">
    <property type="component" value="Unassembled WGS sequence"/>
</dbReference>
<name>A0A1M6NA88_REIAG</name>
<dbReference type="RefSeq" id="WP_073120947.1">
    <property type="nucleotide sequence ID" value="NZ_FRAA01000002.1"/>
</dbReference>
<dbReference type="STRING" id="156994.SAMN04488028_102170"/>
<dbReference type="PANTHER" id="PTHR37833:SF1">
    <property type="entry name" value="SIGNAL PEPTIDE PROTEIN"/>
    <property type="match status" value="1"/>
</dbReference>
<gene>
    <name evidence="1" type="ORF">SAMN04488028_102170</name>
</gene>
<dbReference type="InterPro" id="IPR013783">
    <property type="entry name" value="Ig-like_fold"/>
</dbReference>
<accession>A0A1M6NA88</accession>
<organism evidence="1 2">
    <name type="scientific">Reichenbachiella agariperforans</name>
    <dbReference type="NCBI Taxonomy" id="156994"/>
    <lineage>
        <taxon>Bacteria</taxon>
        <taxon>Pseudomonadati</taxon>
        <taxon>Bacteroidota</taxon>
        <taxon>Cytophagia</taxon>
        <taxon>Cytophagales</taxon>
        <taxon>Reichenbachiellaceae</taxon>
        <taxon>Reichenbachiella</taxon>
    </lineage>
</organism>
<evidence type="ECO:0008006" key="3">
    <source>
        <dbReference type="Google" id="ProtNLM"/>
    </source>
</evidence>
<keyword evidence="2" id="KW-1185">Reference proteome</keyword>
<proteinExistence type="predicted"/>
<dbReference type="EMBL" id="FRAA01000002">
    <property type="protein sequence ID" value="SHJ92567.1"/>
    <property type="molecule type" value="Genomic_DNA"/>
</dbReference>
<dbReference type="InterPro" id="IPR011467">
    <property type="entry name" value="DUF1573"/>
</dbReference>
<dbReference type="Gene3D" id="2.60.40.10">
    <property type="entry name" value="Immunoglobulins"/>
    <property type="match status" value="1"/>
</dbReference>
<protein>
    <recommendedName>
        <fullName evidence="3">DUF1573 domain-containing protein</fullName>
    </recommendedName>
</protein>
<dbReference type="Pfam" id="PF07610">
    <property type="entry name" value="DUF1573"/>
    <property type="match status" value="1"/>
</dbReference>
<evidence type="ECO:0000313" key="2">
    <source>
        <dbReference type="Proteomes" id="UP000184474"/>
    </source>
</evidence>
<reference evidence="2" key="1">
    <citation type="submission" date="2016-11" db="EMBL/GenBank/DDBJ databases">
        <authorList>
            <person name="Varghese N."/>
            <person name="Submissions S."/>
        </authorList>
    </citation>
    <scope>NUCLEOTIDE SEQUENCE [LARGE SCALE GENOMIC DNA]</scope>
    <source>
        <strain evidence="2">DSM 26134</strain>
    </source>
</reference>
<dbReference type="AlphaFoldDB" id="A0A1M6NA88"/>
<evidence type="ECO:0000313" key="1">
    <source>
        <dbReference type="EMBL" id="SHJ92567.1"/>
    </source>
</evidence>
<dbReference type="PANTHER" id="PTHR37833">
    <property type="entry name" value="LIPOPROTEIN-RELATED"/>
    <property type="match status" value="1"/>
</dbReference>
<sequence>MKNVMLGLGLIVALSAFHMIKETAFVWTKTMHDYGQIKQGTPVSASFEFLNEGDEPLMILSAKASCGCTVADYTKGEIQPGKKGTVRTTYNAAKVGSFQKSVTIQPSVGDPIKLKIKGEVI</sequence>